<keyword evidence="1" id="KW-0175">Coiled coil</keyword>
<reference evidence="2 3" key="1">
    <citation type="submission" date="2020-12" db="EMBL/GenBank/DDBJ databases">
        <title>Metabolic potential, ecology and presence of endohyphal bacteria is reflected in genomic diversity of Mucoromycotina.</title>
        <authorList>
            <person name="Muszewska A."/>
            <person name="Okrasinska A."/>
            <person name="Steczkiewicz K."/>
            <person name="Drgas O."/>
            <person name="Orlowska M."/>
            <person name="Perlinska-Lenart U."/>
            <person name="Aleksandrzak-Piekarczyk T."/>
            <person name="Szatraj K."/>
            <person name="Zielenkiewicz U."/>
            <person name="Pilsyk S."/>
            <person name="Malc E."/>
            <person name="Mieczkowski P."/>
            <person name="Kruszewska J.S."/>
            <person name="Biernat P."/>
            <person name="Pawlowska J."/>
        </authorList>
    </citation>
    <scope>NUCLEOTIDE SEQUENCE [LARGE SCALE GENOMIC DNA]</scope>
    <source>
        <strain evidence="2 3">CBS 142.35</strain>
    </source>
</reference>
<dbReference type="EMBL" id="JAEPRB010000477">
    <property type="protein sequence ID" value="KAG2215874.1"/>
    <property type="molecule type" value="Genomic_DNA"/>
</dbReference>
<organism evidence="2 3">
    <name type="scientific">Circinella minor</name>
    <dbReference type="NCBI Taxonomy" id="1195481"/>
    <lineage>
        <taxon>Eukaryota</taxon>
        <taxon>Fungi</taxon>
        <taxon>Fungi incertae sedis</taxon>
        <taxon>Mucoromycota</taxon>
        <taxon>Mucoromycotina</taxon>
        <taxon>Mucoromycetes</taxon>
        <taxon>Mucorales</taxon>
        <taxon>Lichtheimiaceae</taxon>
        <taxon>Circinella</taxon>
    </lineage>
</organism>
<feature type="non-terminal residue" evidence="2">
    <location>
        <position position="1"/>
    </location>
</feature>
<keyword evidence="3" id="KW-1185">Reference proteome</keyword>
<dbReference type="Proteomes" id="UP000646827">
    <property type="component" value="Unassembled WGS sequence"/>
</dbReference>
<evidence type="ECO:0000313" key="2">
    <source>
        <dbReference type="EMBL" id="KAG2215874.1"/>
    </source>
</evidence>
<dbReference type="OrthoDB" id="10468363at2759"/>
<feature type="coiled-coil region" evidence="1">
    <location>
        <begin position="134"/>
        <end position="181"/>
    </location>
</feature>
<comment type="caution">
    <text evidence="2">The sequence shown here is derived from an EMBL/GenBank/DDBJ whole genome shotgun (WGS) entry which is preliminary data.</text>
</comment>
<dbReference type="AlphaFoldDB" id="A0A8H7VIK8"/>
<evidence type="ECO:0000313" key="3">
    <source>
        <dbReference type="Proteomes" id="UP000646827"/>
    </source>
</evidence>
<name>A0A8H7VIK8_9FUNG</name>
<gene>
    <name evidence="2" type="ORF">INT45_003289</name>
</gene>
<proteinExistence type="predicted"/>
<sequence>MQCKQITILRKRTHCLDVLVEVLVEEVAFDIKQEVSRLSVNVGRMGALEHRFRVNEIKTEKENSLPSPSTIIHLLDEEYLVESFASNTNNTAYNLHDPSVTVRPQINMQHIWGESSSTTATTIQQEHQPQNGPKQQLSDAINKLASKTRDLKRRIDRTMINNNNEENIIALLQQINNMTANVTDLSSNLDNILSLPPNTNFDTQ</sequence>
<evidence type="ECO:0000256" key="1">
    <source>
        <dbReference type="SAM" id="Coils"/>
    </source>
</evidence>
<accession>A0A8H7VIK8</accession>
<protein>
    <submittedName>
        <fullName evidence="2">Uncharacterized protein</fullName>
    </submittedName>
</protein>